<proteinExistence type="predicted"/>
<dbReference type="AlphaFoldDB" id="A0A2P2NGP2"/>
<evidence type="ECO:0000313" key="1">
    <source>
        <dbReference type="EMBL" id="MBX41658.1"/>
    </source>
</evidence>
<sequence>MINLKEITLFFKDFKNKSCFEVNCQEGYREF</sequence>
<organism evidence="1">
    <name type="scientific">Rhizophora mucronata</name>
    <name type="common">Asiatic mangrove</name>
    <dbReference type="NCBI Taxonomy" id="61149"/>
    <lineage>
        <taxon>Eukaryota</taxon>
        <taxon>Viridiplantae</taxon>
        <taxon>Streptophyta</taxon>
        <taxon>Embryophyta</taxon>
        <taxon>Tracheophyta</taxon>
        <taxon>Spermatophyta</taxon>
        <taxon>Magnoliopsida</taxon>
        <taxon>eudicotyledons</taxon>
        <taxon>Gunneridae</taxon>
        <taxon>Pentapetalae</taxon>
        <taxon>rosids</taxon>
        <taxon>fabids</taxon>
        <taxon>Malpighiales</taxon>
        <taxon>Rhizophoraceae</taxon>
        <taxon>Rhizophora</taxon>
    </lineage>
</organism>
<accession>A0A2P2NGP2</accession>
<name>A0A2P2NGP2_RHIMU</name>
<dbReference type="EMBL" id="GGEC01061174">
    <property type="protein sequence ID" value="MBX41658.1"/>
    <property type="molecule type" value="Transcribed_RNA"/>
</dbReference>
<protein>
    <submittedName>
        <fullName evidence="1">Uncharacterized protein</fullName>
    </submittedName>
</protein>
<reference evidence="1" key="1">
    <citation type="submission" date="2018-02" db="EMBL/GenBank/DDBJ databases">
        <title>Rhizophora mucronata_Transcriptome.</title>
        <authorList>
            <person name="Meera S.P."/>
            <person name="Sreeshan A."/>
            <person name="Augustine A."/>
        </authorList>
    </citation>
    <scope>NUCLEOTIDE SEQUENCE</scope>
    <source>
        <tissue evidence="1">Leaf</tissue>
    </source>
</reference>